<dbReference type="GO" id="GO:0003677">
    <property type="term" value="F:DNA binding"/>
    <property type="evidence" value="ECO:0007669"/>
    <property type="project" value="UniProtKB-KW"/>
</dbReference>
<keyword evidence="2" id="KW-0805">Transcription regulation</keyword>
<keyword evidence="3" id="KW-0238">DNA-binding</keyword>
<evidence type="ECO:0000313" key="9">
    <source>
        <dbReference type="Proteomes" id="UP001489004"/>
    </source>
</evidence>
<keyword evidence="9" id="KW-1185">Reference proteome</keyword>
<sequence>MMQASSYHGEQPHDYMYLNSMDPGSASGQLLAPSVFHSDHEHGLPAFSTPTGPELEHEDPALQQMPNGQAQQLLAGDIDLPTQQQGQKRGGKRQKLSQYRGVSKNKDKWVAQIGREKRLCYLGLFETEEEAARAFDVAALRLRGEQAETNFPASDYSEELQSLNEAAGATHALPVRRRRNKASQFRGVCLASGKYISQITVDGKHHYLGVFPTEEDAARAYDRKAIELRGNSAATNFPIEDYMEGGAAANLGEAEPSQGGQAVGQRGSSSRFRGVTGSQGKWIAQLVADKKYNYLGTFSTEEEAAQAYDKAALVLLGPSAQTNFPATNYETAVAEANALTANGGDPSSVFQLGRKRAKTSKYRGVCKSKDKWIAQIKCGPNHLYLGCFDTEEAAARAYDRQAISHRGERASTNYPIAEYRNDPLVKFPAPAGGQCKGADLRTVPVTA</sequence>
<name>A0AAW1QEI2_9CHLO</name>
<evidence type="ECO:0000313" key="8">
    <source>
        <dbReference type="EMBL" id="KAK9819767.1"/>
    </source>
</evidence>
<dbReference type="PANTHER" id="PTHR32467:SF90">
    <property type="entry name" value="AP2-LIKE ETHYLENE-RESPONSIVE TRANSCRIPTION FACTOR AIL1"/>
    <property type="match status" value="1"/>
</dbReference>
<feature type="region of interest" description="Disordered" evidence="6">
    <location>
        <begin position="39"/>
        <end position="59"/>
    </location>
</feature>
<evidence type="ECO:0000256" key="4">
    <source>
        <dbReference type="ARBA" id="ARBA00023163"/>
    </source>
</evidence>
<dbReference type="CDD" id="cd00018">
    <property type="entry name" value="AP2"/>
    <property type="match status" value="4"/>
</dbReference>
<feature type="domain" description="AP2/ERF" evidence="7">
    <location>
        <begin position="98"/>
        <end position="152"/>
    </location>
</feature>
<dbReference type="GO" id="GO:0005634">
    <property type="term" value="C:nucleus"/>
    <property type="evidence" value="ECO:0007669"/>
    <property type="project" value="UniProtKB-SubCell"/>
</dbReference>
<dbReference type="SMART" id="SM00380">
    <property type="entry name" value="AP2"/>
    <property type="match status" value="4"/>
</dbReference>
<feature type="domain" description="AP2/ERF" evidence="7">
    <location>
        <begin position="361"/>
        <end position="415"/>
    </location>
</feature>
<dbReference type="InterPro" id="IPR001471">
    <property type="entry name" value="AP2/ERF_dom"/>
</dbReference>
<evidence type="ECO:0000256" key="5">
    <source>
        <dbReference type="ARBA" id="ARBA00023242"/>
    </source>
</evidence>
<accession>A0AAW1QEI2</accession>
<evidence type="ECO:0000256" key="6">
    <source>
        <dbReference type="SAM" id="MobiDB-lite"/>
    </source>
</evidence>
<dbReference type="PANTHER" id="PTHR32467">
    <property type="entry name" value="AP2-LIKE ETHYLENE-RESPONSIVE TRANSCRIPTION FACTOR"/>
    <property type="match status" value="1"/>
</dbReference>
<feature type="domain" description="AP2/ERF" evidence="7">
    <location>
        <begin position="165"/>
        <end position="238"/>
    </location>
</feature>
<feature type="region of interest" description="Disordered" evidence="6">
    <location>
        <begin position="252"/>
        <end position="272"/>
    </location>
</feature>
<dbReference type="Proteomes" id="UP001489004">
    <property type="component" value="Unassembled WGS sequence"/>
</dbReference>
<protein>
    <recommendedName>
        <fullName evidence="7">AP2/ERF domain-containing protein</fullName>
    </recommendedName>
</protein>
<organism evidence="8 9">
    <name type="scientific">[Myrmecia] bisecta</name>
    <dbReference type="NCBI Taxonomy" id="41462"/>
    <lineage>
        <taxon>Eukaryota</taxon>
        <taxon>Viridiplantae</taxon>
        <taxon>Chlorophyta</taxon>
        <taxon>core chlorophytes</taxon>
        <taxon>Trebouxiophyceae</taxon>
        <taxon>Trebouxiales</taxon>
        <taxon>Trebouxiaceae</taxon>
        <taxon>Myrmecia</taxon>
    </lineage>
</organism>
<dbReference type="AlphaFoldDB" id="A0AAW1QEI2"/>
<dbReference type="InterPro" id="IPR016177">
    <property type="entry name" value="DNA-bd_dom_sf"/>
</dbReference>
<keyword evidence="4" id="KW-0804">Transcription</keyword>
<comment type="subcellular location">
    <subcellularLocation>
        <location evidence="1">Nucleus</location>
    </subcellularLocation>
</comment>
<dbReference type="EMBL" id="JALJOR010000003">
    <property type="protein sequence ID" value="KAK9819767.1"/>
    <property type="molecule type" value="Genomic_DNA"/>
</dbReference>
<dbReference type="PROSITE" id="PS51032">
    <property type="entry name" value="AP2_ERF"/>
    <property type="match status" value="4"/>
</dbReference>
<evidence type="ECO:0000256" key="3">
    <source>
        <dbReference type="ARBA" id="ARBA00023125"/>
    </source>
</evidence>
<gene>
    <name evidence="8" type="ORF">WJX72_002140</name>
</gene>
<keyword evidence="5" id="KW-0539">Nucleus</keyword>
<reference evidence="8 9" key="1">
    <citation type="journal article" date="2024" name="Nat. Commun.">
        <title>Phylogenomics reveals the evolutionary origins of lichenization in chlorophyte algae.</title>
        <authorList>
            <person name="Puginier C."/>
            <person name="Libourel C."/>
            <person name="Otte J."/>
            <person name="Skaloud P."/>
            <person name="Haon M."/>
            <person name="Grisel S."/>
            <person name="Petersen M."/>
            <person name="Berrin J.G."/>
            <person name="Delaux P.M."/>
            <person name="Dal Grande F."/>
            <person name="Keller J."/>
        </authorList>
    </citation>
    <scope>NUCLEOTIDE SEQUENCE [LARGE SCALE GENOMIC DNA]</scope>
    <source>
        <strain evidence="8 9">SAG 2043</strain>
    </source>
</reference>
<proteinExistence type="predicted"/>
<evidence type="ECO:0000256" key="1">
    <source>
        <dbReference type="ARBA" id="ARBA00004123"/>
    </source>
</evidence>
<dbReference type="Gene3D" id="3.30.730.10">
    <property type="entry name" value="AP2/ERF domain"/>
    <property type="match status" value="4"/>
</dbReference>
<evidence type="ECO:0000259" key="7">
    <source>
        <dbReference type="PROSITE" id="PS51032"/>
    </source>
</evidence>
<evidence type="ECO:0000256" key="2">
    <source>
        <dbReference type="ARBA" id="ARBA00023015"/>
    </source>
</evidence>
<dbReference type="SUPFAM" id="SSF54171">
    <property type="entry name" value="DNA-binding domain"/>
    <property type="match status" value="4"/>
</dbReference>
<feature type="domain" description="AP2/ERF" evidence="7">
    <location>
        <begin position="264"/>
        <end position="325"/>
    </location>
</feature>
<dbReference type="InterPro" id="IPR036955">
    <property type="entry name" value="AP2/ERF_dom_sf"/>
</dbReference>
<comment type="caution">
    <text evidence="8">The sequence shown here is derived from an EMBL/GenBank/DDBJ whole genome shotgun (WGS) entry which is preliminary data.</text>
</comment>
<dbReference type="GO" id="GO:0003700">
    <property type="term" value="F:DNA-binding transcription factor activity"/>
    <property type="evidence" value="ECO:0007669"/>
    <property type="project" value="InterPro"/>
</dbReference>